<reference evidence="1 2" key="1">
    <citation type="submission" date="2024-01" db="EMBL/GenBank/DDBJ databases">
        <title>The complete chloroplast genome sequence of Lithospermum erythrorhizon: insights into the phylogenetic relationship among Boraginaceae species and the maternal lineages of purple gromwells.</title>
        <authorList>
            <person name="Okada T."/>
            <person name="Watanabe K."/>
        </authorList>
    </citation>
    <scope>NUCLEOTIDE SEQUENCE [LARGE SCALE GENOMIC DNA]</scope>
</reference>
<dbReference type="EMBL" id="BAABME010004467">
    <property type="protein sequence ID" value="GAA0162479.1"/>
    <property type="molecule type" value="Genomic_DNA"/>
</dbReference>
<evidence type="ECO:0000313" key="2">
    <source>
        <dbReference type="Proteomes" id="UP001454036"/>
    </source>
</evidence>
<dbReference type="AlphaFoldDB" id="A0AAV3QEL7"/>
<evidence type="ECO:0008006" key="3">
    <source>
        <dbReference type="Google" id="ProtNLM"/>
    </source>
</evidence>
<gene>
    <name evidence="1" type="ORF">LIER_18565</name>
</gene>
<comment type="caution">
    <text evidence="1">The sequence shown here is derived from an EMBL/GenBank/DDBJ whole genome shotgun (WGS) entry which is preliminary data.</text>
</comment>
<sequence length="114" mass="12609">MCVGNGDELTNDAGQIKLPSPMVVPYITHSESLESLISYVYPELSLFATDPFTMMKRAILALKNDFFDDITLNVDRTSGCNVEVLILPNTCTDEGTLYTTNVIHREVLAHGRAD</sequence>
<dbReference type="Proteomes" id="UP001454036">
    <property type="component" value="Unassembled WGS sequence"/>
</dbReference>
<organism evidence="1 2">
    <name type="scientific">Lithospermum erythrorhizon</name>
    <name type="common">Purple gromwell</name>
    <name type="synonym">Lithospermum officinale var. erythrorhizon</name>
    <dbReference type="NCBI Taxonomy" id="34254"/>
    <lineage>
        <taxon>Eukaryota</taxon>
        <taxon>Viridiplantae</taxon>
        <taxon>Streptophyta</taxon>
        <taxon>Embryophyta</taxon>
        <taxon>Tracheophyta</taxon>
        <taxon>Spermatophyta</taxon>
        <taxon>Magnoliopsida</taxon>
        <taxon>eudicotyledons</taxon>
        <taxon>Gunneridae</taxon>
        <taxon>Pentapetalae</taxon>
        <taxon>asterids</taxon>
        <taxon>lamiids</taxon>
        <taxon>Boraginales</taxon>
        <taxon>Boraginaceae</taxon>
        <taxon>Boraginoideae</taxon>
        <taxon>Lithospermeae</taxon>
        <taxon>Lithospermum</taxon>
    </lineage>
</organism>
<accession>A0AAV3QEL7</accession>
<keyword evidence="2" id="KW-1185">Reference proteome</keyword>
<name>A0AAV3QEL7_LITER</name>
<protein>
    <recommendedName>
        <fullName evidence="3">ATP-dependent DNA helicase</fullName>
    </recommendedName>
</protein>
<evidence type="ECO:0000313" key="1">
    <source>
        <dbReference type="EMBL" id="GAA0162479.1"/>
    </source>
</evidence>
<proteinExistence type="predicted"/>